<dbReference type="EMBL" id="GG745339">
    <property type="protein sequence ID" value="KNE61922.1"/>
    <property type="molecule type" value="Genomic_DNA"/>
</dbReference>
<feature type="compositionally biased region" description="Polar residues" evidence="2">
    <location>
        <begin position="40"/>
        <end position="51"/>
    </location>
</feature>
<evidence type="ECO:0000313" key="5">
    <source>
        <dbReference type="Proteomes" id="UP000054350"/>
    </source>
</evidence>
<dbReference type="PROSITE" id="PS50003">
    <property type="entry name" value="PH_DOMAIN"/>
    <property type="match status" value="1"/>
</dbReference>
<reference evidence="5" key="2">
    <citation type="submission" date="2009-11" db="EMBL/GenBank/DDBJ databases">
        <title>The Genome Sequence of Allomyces macrogynus strain ATCC 38327.</title>
        <authorList>
            <consortium name="The Broad Institute Genome Sequencing Platform"/>
            <person name="Russ C."/>
            <person name="Cuomo C."/>
            <person name="Shea T."/>
            <person name="Young S.K."/>
            <person name="Zeng Q."/>
            <person name="Koehrsen M."/>
            <person name="Haas B."/>
            <person name="Borodovsky M."/>
            <person name="Guigo R."/>
            <person name="Alvarado L."/>
            <person name="Berlin A."/>
            <person name="Borenstein D."/>
            <person name="Chen Z."/>
            <person name="Engels R."/>
            <person name="Freedman E."/>
            <person name="Gellesch M."/>
            <person name="Goldberg J."/>
            <person name="Griggs A."/>
            <person name="Gujja S."/>
            <person name="Heiman D."/>
            <person name="Hepburn T."/>
            <person name="Howarth C."/>
            <person name="Jen D."/>
            <person name="Larson L."/>
            <person name="Lewis B."/>
            <person name="Mehta T."/>
            <person name="Park D."/>
            <person name="Pearson M."/>
            <person name="Roberts A."/>
            <person name="Saif S."/>
            <person name="Shenoy N."/>
            <person name="Sisk P."/>
            <person name="Stolte C."/>
            <person name="Sykes S."/>
            <person name="Walk T."/>
            <person name="White J."/>
            <person name="Yandava C."/>
            <person name="Burger G."/>
            <person name="Gray M.W."/>
            <person name="Holland P.W.H."/>
            <person name="King N."/>
            <person name="Lang F.B.F."/>
            <person name="Roger A.J."/>
            <person name="Ruiz-Trillo I."/>
            <person name="Lander E."/>
            <person name="Nusbaum C."/>
        </authorList>
    </citation>
    <scope>NUCLEOTIDE SEQUENCE [LARGE SCALE GENOMIC DNA]</scope>
    <source>
        <strain evidence="5">ATCC 38327</strain>
    </source>
</reference>
<accession>A0A0L0SHI6</accession>
<feature type="compositionally biased region" description="Low complexity" evidence="2">
    <location>
        <begin position="64"/>
        <end position="73"/>
    </location>
</feature>
<dbReference type="Gene3D" id="2.30.29.30">
    <property type="entry name" value="Pleckstrin-homology domain (PH domain)/Phosphotyrosine-binding domain (PTB)"/>
    <property type="match status" value="1"/>
</dbReference>
<dbReference type="STRING" id="578462.A0A0L0SHI6"/>
<keyword evidence="5" id="KW-1185">Reference proteome</keyword>
<dbReference type="OrthoDB" id="2249524at2759"/>
<dbReference type="AlphaFoldDB" id="A0A0L0SHI6"/>
<feature type="region of interest" description="Disordered" evidence="2">
    <location>
        <begin position="32"/>
        <end position="73"/>
    </location>
</feature>
<evidence type="ECO:0000256" key="1">
    <source>
        <dbReference type="SAM" id="Coils"/>
    </source>
</evidence>
<evidence type="ECO:0000256" key="2">
    <source>
        <dbReference type="SAM" id="MobiDB-lite"/>
    </source>
</evidence>
<proteinExistence type="predicted"/>
<dbReference type="OMA" id="VEAFAMD"/>
<dbReference type="Pfam" id="PF00169">
    <property type="entry name" value="PH"/>
    <property type="match status" value="1"/>
</dbReference>
<dbReference type="VEuPathDB" id="FungiDB:AMAG_07191"/>
<dbReference type="Proteomes" id="UP000054350">
    <property type="component" value="Unassembled WGS sequence"/>
</dbReference>
<dbReference type="InterPro" id="IPR001849">
    <property type="entry name" value="PH_domain"/>
</dbReference>
<organism evidence="4 5">
    <name type="scientific">Allomyces macrogynus (strain ATCC 38327)</name>
    <name type="common">Allomyces javanicus var. macrogynus</name>
    <dbReference type="NCBI Taxonomy" id="578462"/>
    <lineage>
        <taxon>Eukaryota</taxon>
        <taxon>Fungi</taxon>
        <taxon>Fungi incertae sedis</taxon>
        <taxon>Blastocladiomycota</taxon>
        <taxon>Blastocladiomycetes</taxon>
        <taxon>Blastocladiales</taxon>
        <taxon>Blastocladiaceae</taxon>
        <taxon>Allomyces</taxon>
    </lineage>
</organism>
<dbReference type="PANTHER" id="PTHR45615:SF66">
    <property type="entry name" value="CARD DOMAIN-CONTAINING PROTEIN"/>
    <property type="match status" value="1"/>
</dbReference>
<dbReference type="PANTHER" id="PTHR45615">
    <property type="entry name" value="MYOSIN HEAVY CHAIN, NON-MUSCLE"/>
    <property type="match status" value="1"/>
</dbReference>
<name>A0A0L0SHI6_ALLM3</name>
<evidence type="ECO:0000259" key="3">
    <source>
        <dbReference type="PROSITE" id="PS50003"/>
    </source>
</evidence>
<protein>
    <recommendedName>
        <fullName evidence="3">PH domain-containing protein</fullName>
    </recommendedName>
</protein>
<dbReference type="InterPro" id="IPR011993">
    <property type="entry name" value="PH-like_dom_sf"/>
</dbReference>
<dbReference type="SUPFAM" id="SSF50729">
    <property type="entry name" value="PH domain-like"/>
    <property type="match status" value="1"/>
</dbReference>
<dbReference type="eggNOG" id="ENOG502SDY3">
    <property type="taxonomic scope" value="Eukaryota"/>
</dbReference>
<feature type="coiled-coil region" evidence="1">
    <location>
        <begin position="848"/>
        <end position="906"/>
    </location>
</feature>
<feature type="domain" description="PH" evidence="3">
    <location>
        <begin position="129"/>
        <end position="232"/>
    </location>
</feature>
<sequence length="937" mass="101444">MSAVRARVPVGTALGSVVNDRLAQSLHLTPASPDVDASVLSPNDSASNVGSPTPAPVATSFPPRKLSSNSSLSRLRSRTALSARRRISSIFNGTSKDQLPVDVVGLGEEVLNPSGSTAVMGNSSASLTVAVKSGWVLWKTSIMTWKRCYISAKAKELTAGTLFFYRDDMEFRPFKQLDLTECVQVEARGFQKGSSNNRYEFKLLFRKHDLVLATESVDDTEAWCAILRTLIPRIVEPGLARMNQELEATQSHLTEAERERRRLAEENASLHDRVAELEHRVEAFAMDDSHRARHHDQLVDAMTRRLEEAEREVARLRTTNAELSAKIISAKSIQHAGTAATLDQIRDAVEALQAEEAALHAASADRVEAAVVRVGDRVATTGTRIVDDVRVGVQQMQALVDKHADAAARAVGRDVTQAVETAHAGLAKTLLLDIVATLQKQVAHASKVDKDDFVMVIGKVVDEHVRTRAQVDKLAAQLSSQDTVLDATQRLVNGTKNQIVAVQSDVTYLGTDMAQLSTRVVEQADRVVDSVSGQVETSIQSVQGAIRTLDASHYKQLLQLENRVDSAAETAVAPILVAIESLPTSVLSFTKPLHDTTMAIEAKLDANPAVAAQLVHDQLRKELDALALRMVESNTDAHSATQAALKDELYRVQSQVRAVLDAVTSAADRAQLAASRPMDPPTAQLPEQWLADQSAMASMLTKVSNTLSQLLGNLDQKVTKTHDADHRILLSIEERLDRLVASAEALKRNDGSHAIKITELLNGAEESKQTLAWLGRGAFRAAIETLEEKLDTVVRKLDATAAVVVSATALPTPTMERVRSPMLESNASAASVGSWLTASGESSSGADMAQIKAHVDALEAKRESLVAETTALLDLHRDLATQVAEKHGALKEIDVARQELEALVADFASFEQGVVVRVSSLVEEVRNLESQAQQMAV</sequence>
<evidence type="ECO:0000313" key="4">
    <source>
        <dbReference type="EMBL" id="KNE61922.1"/>
    </source>
</evidence>
<feature type="coiled-coil region" evidence="1">
    <location>
        <begin position="239"/>
        <end position="362"/>
    </location>
</feature>
<dbReference type="SMART" id="SM00233">
    <property type="entry name" value="PH"/>
    <property type="match status" value="1"/>
</dbReference>
<gene>
    <name evidence="4" type="ORF">AMAG_07191</name>
</gene>
<reference evidence="4 5" key="1">
    <citation type="submission" date="2009-11" db="EMBL/GenBank/DDBJ databases">
        <title>Annotation of Allomyces macrogynus ATCC 38327.</title>
        <authorList>
            <consortium name="The Broad Institute Genome Sequencing Platform"/>
            <person name="Russ C."/>
            <person name="Cuomo C."/>
            <person name="Burger G."/>
            <person name="Gray M.W."/>
            <person name="Holland P.W.H."/>
            <person name="King N."/>
            <person name="Lang F.B.F."/>
            <person name="Roger A.J."/>
            <person name="Ruiz-Trillo I."/>
            <person name="Young S.K."/>
            <person name="Zeng Q."/>
            <person name="Gargeya S."/>
            <person name="Fitzgerald M."/>
            <person name="Haas B."/>
            <person name="Abouelleil A."/>
            <person name="Alvarado L."/>
            <person name="Arachchi H.M."/>
            <person name="Berlin A."/>
            <person name="Chapman S.B."/>
            <person name="Gearin G."/>
            <person name="Goldberg J."/>
            <person name="Griggs A."/>
            <person name="Gujja S."/>
            <person name="Hansen M."/>
            <person name="Heiman D."/>
            <person name="Howarth C."/>
            <person name="Larimer J."/>
            <person name="Lui A."/>
            <person name="MacDonald P.J.P."/>
            <person name="McCowen C."/>
            <person name="Montmayeur A."/>
            <person name="Murphy C."/>
            <person name="Neiman D."/>
            <person name="Pearson M."/>
            <person name="Priest M."/>
            <person name="Roberts A."/>
            <person name="Saif S."/>
            <person name="Shea T."/>
            <person name="Sisk P."/>
            <person name="Stolte C."/>
            <person name="Sykes S."/>
            <person name="Wortman J."/>
            <person name="Nusbaum C."/>
            <person name="Birren B."/>
        </authorList>
    </citation>
    <scope>NUCLEOTIDE SEQUENCE [LARGE SCALE GENOMIC DNA]</scope>
    <source>
        <strain evidence="4 5">ATCC 38327</strain>
    </source>
</reference>
<keyword evidence="1" id="KW-0175">Coiled coil</keyword>